<dbReference type="EMBL" id="VIGX01000002">
    <property type="protein sequence ID" value="TWS30239.1"/>
    <property type="molecule type" value="Genomic_DNA"/>
</dbReference>
<dbReference type="OrthoDB" id="3191611at2"/>
<dbReference type="InterPro" id="IPR018330">
    <property type="entry name" value="RecT_fam"/>
</dbReference>
<organism evidence="2 3">
    <name type="scientific">Tsukamurella conjunctivitidis</name>
    <dbReference type="NCBI Taxonomy" id="2592068"/>
    <lineage>
        <taxon>Bacteria</taxon>
        <taxon>Bacillati</taxon>
        <taxon>Actinomycetota</taxon>
        <taxon>Actinomycetes</taxon>
        <taxon>Mycobacteriales</taxon>
        <taxon>Tsukamurellaceae</taxon>
        <taxon>Tsukamurella</taxon>
    </lineage>
</organism>
<evidence type="ECO:0000313" key="3">
    <source>
        <dbReference type="Proteomes" id="UP000319375"/>
    </source>
</evidence>
<dbReference type="GO" id="GO:0003677">
    <property type="term" value="F:DNA binding"/>
    <property type="evidence" value="ECO:0007669"/>
    <property type="project" value="InterPro"/>
</dbReference>
<dbReference type="Proteomes" id="UP000319375">
    <property type="component" value="Unassembled WGS sequence"/>
</dbReference>
<name>A0A5C5S4U1_9ACTN</name>
<comment type="caution">
    <text evidence="2">The sequence shown here is derived from an EMBL/GenBank/DDBJ whole genome shotgun (WGS) entry which is preliminary data.</text>
</comment>
<dbReference type="RefSeq" id="WP_146486264.1">
    <property type="nucleotide sequence ID" value="NZ_VIGX01000002.1"/>
</dbReference>
<dbReference type="GO" id="GO:0006259">
    <property type="term" value="P:DNA metabolic process"/>
    <property type="evidence" value="ECO:0007669"/>
    <property type="project" value="InterPro"/>
</dbReference>
<dbReference type="Pfam" id="PF03837">
    <property type="entry name" value="RecT"/>
    <property type="match status" value="1"/>
</dbReference>
<accession>A0A5C5S4U1</accession>
<proteinExistence type="predicted"/>
<evidence type="ECO:0000313" key="2">
    <source>
        <dbReference type="EMBL" id="TWS30239.1"/>
    </source>
</evidence>
<sequence>MSTTALATTNRSKLAITPQQREFTPEQREHLKQLGIDDAPDADLAVFFHYCANTQLDPFLKQIYMIGRRTKVGGYRGEPERWETKYTIQVGIDGFRILGNRIAKAQGRGYPVPRHEYCGFDGEWRDVWLDPSQPPAAAKGIVTVDGIEFAAVVAFSERAQTRNTQNGQALTGQWATQPAWMLSKCAEAAAWRMAFPADMGGIFEDAEVPEVVDGEVESPKQASTPEQVASNTAAAALTEAEIDDVLKQIEQCTTVDQLNGYVKEVAPRLPHPNSNRTKQVKAATAARREALTDPPAEDAPAPAPADEPVDTEAVDQ</sequence>
<feature type="compositionally biased region" description="Acidic residues" evidence="1">
    <location>
        <begin position="307"/>
        <end position="316"/>
    </location>
</feature>
<keyword evidence="3" id="KW-1185">Reference proteome</keyword>
<dbReference type="AlphaFoldDB" id="A0A5C5S4U1"/>
<evidence type="ECO:0000256" key="1">
    <source>
        <dbReference type="SAM" id="MobiDB-lite"/>
    </source>
</evidence>
<feature type="compositionally biased region" description="Low complexity" evidence="1">
    <location>
        <begin position="292"/>
        <end position="306"/>
    </location>
</feature>
<protein>
    <submittedName>
        <fullName evidence="2">Recombinase RecT</fullName>
    </submittedName>
</protein>
<gene>
    <name evidence="2" type="ORF">FK530_06950</name>
</gene>
<reference evidence="2 3" key="1">
    <citation type="submission" date="2019-06" db="EMBL/GenBank/DDBJ databases">
        <title>Tsukamurella conjunctivitidis sp. nov., Tsukamurella assacharolytica sp. nov. and Tsukamurella sputae sp. nov. isolated from patients with conjunctivitis, bacteraemia (lymphoma) and respiratory infection (sputum) in Hong Kong.</title>
        <authorList>
            <person name="Teng J.L.L."/>
            <person name="Lee H.H."/>
            <person name="Fong J.Y.H."/>
            <person name="Fok K.M.N."/>
            <person name="Lau S.K.P."/>
            <person name="Woo P.C.Y."/>
        </authorList>
    </citation>
    <scope>NUCLEOTIDE SEQUENCE [LARGE SCALE GENOMIC DNA]</scope>
    <source>
        <strain evidence="2 3">HKU72</strain>
    </source>
</reference>
<feature type="region of interest" description="Disordered" evidence="1">
    <location>
        <begin position="266"/>
        <end position="316"/>
    </location>
</feature>